<dbReference type="PANTHER" id="PTHR43537:SF44">
    <property type="entry name" value="GNTR FAMILY REGULATORY PROTEIN"/>
    <property type="match status" value="1"/>
</dbReference>
<dbReference type="AlphaFoldDB" id="A0A386HS91"/>
<dbReference type="SMART" id="SM00345">
    <property type="entry name" value="HTH_GNTR"/>
    <property type="match status" value="1"/>
</dbReference>
<dbReference type="SUPFAM" id="SSF48008">
    <property type="entry name" value="GntR ligand-binding domain-like"/>
    <property type="match status" value="1"/>
</dbReference>
<evidence type="ECO:0000313" key="6">
    <source>
        <dbReference type="Proteomes" id="UP000266118"/>
    </source>
</evidence>
<dbReference type="Proteomes" id="UP000266118">
    <property type="component" value="Chromosome"/>
</dbReference>
<protein>
    <submittedName>
        <fullName evidence="5">FadR family transcriptional regulator</fullName>
    </submittedName>
</protein>
<dbReference type="KEGG" id="ark:D6B99_14990"/>
<dbReference type="InterPro" id="IPR036388">
    <property type="entry name" value="WH-like_DNA-bd_sf"/>
</dbReference>
<keyword evidence="6" id="KW-1185">Reference proteome</keyword>
<organism evidence="5 6">
    <name type="scientific">Arachidicoccus soli</name>
    <dbReference type="NCBI Taxonomy" id="2341117"/>
    <lineage>
        <taxon>Bacteria</taxon>
        <taxon>Pseudomonadati</taxon>
        <taxon>Bacteroidota</taxon>
        <taxon>Chitinophagia</taxon>
        <taxon>Chitinophagales</taxon>
        <taxon>Chitinophagaceae</taxon>
        <taxon>Arachidicoccus</taxon>
    </lineage>
</organism>
<feature type="domain" description="HTH gntR-type" evidence="4">
    <location>
        <begin position="4"/>
        <end position="72"/>
    </location>
</feature>
<proteinExistence type="predicted"/>
<dbReference type="InterPro" id="IPR036390">
    <property type="entry name" value="WH_DNA-bd_sf"/>
</dbReference>
<evidence type="ECO:0000256" key="1">
    <source>
        <dbReference type="ARBA" id="ARBA00023015"/>
    </source>
</evidence>
<dbReference type="InterPro" id="IPR011711">
    <property type="entry name" value="GntR_C"/>
</dbReference>
<accession>A0A386HS91</accession>
<dbReference type="PROSITE" id="PS50949">
    <property type="entry name" value="HTH_GNTR"/>
    <property type="match status" value="1"/>
</dbReference>
<dbReference type="GO" id="GO:0003700">
    <property type="term" value="F:DNA-binding transcription factor activity"/>
    <property type="evidence" value="ECO:0007669"/>
    <property type="project" value="InterPro"/>
</dbReference>
<dbReference type="RefSeq" id="WP_119989895.1">
    <property type="nucleotide sequence ID" value="NZ_CP032489.1"/>
</dbReference>
<dbReference type="PANTHER" id="PTHR43537">
    <property type="entry name" value="TRANSCRIPTIONAL REGULATOR, GNTR FAMILY"/>
    <property type="match status" value="1"/>
</dbReference>
<dbReference type="Gene3D" id="1.20.120.530">
    <property type="entry name" value="GntR ligand-binding domain-like"/>
    <property type="match status" value="1"/>
</dbReference>
<dbReference type="GO" id="GO:0003677">
    <property type="term" value="F:DNA binding"/>
    <property type="evidence" value="ECO:0007669"/>
    <property type="project" value="UniProtKB-KW"/>
</dbReference>
<dbReference type="EMBL" id="CP032489">
    <property type="protein sequence ID" value="AYD48797.1"/>
    <property type="molecule type" value="Genomic_DNA"/>
</dbReference>
<dbReference type="OrthoDB" id="1040417at2"/>
<evidence type="ECO:0000256" key="2">
    <source>
        <dbReference type="ARBA" id="ARBA00023125"/>
    </source>
</evidence>
<keyword evidence="3" id="KW-0804">Transcription</keyword>
<gene>
    <name evidence="5" type="ORF">D6B99_14990</name>
</gene>
<dbReference type="InterPro" id="IPR008920">
    <property type="entry name" value="TF_FadR/GntR_C"/>
</dbReference>
<dbReference type="Pfam" id="PF07729">
    <property type="entry name" value="FCD"/>
    <property type="match status" value="1"/>
</dbReference>
<evidence type="ECO:0000256" key="3">
    <source>
        <dbReference type="ARBA" id="ARBA00023163"/>
    </source>
</evidence>
<dbReference type="CDD" id="cd07377">
    <property type="entry name" value="WHTH_GntR"/>
    <property type="match status" value="1"/>
</dbReference>
<dbReference type="PRINTS" id="PR00035">
    <property type="entry name" value="HTHGNTR"/>
</dbReference>
<dbReference type="Pfam" id="PF00392">
    <property type="entry name" value="GntR"/>
    <property type="match status" value="1"/>
</dbReference>
<evidence type="ECO:0000259" key="4">
    <source>
        <dbReference type="PROSITE" id="PS50949"/>
    </source>
</evidence>
<evidence type="ECO:0000313" key="5">
    <source>
        <dbReference type="EMBL" id="AYD48797.1"/>
    </source>
</evidence>
<dbReference type="SUPFAM" id="SSF46785">
    <property type="entry name" value="Winged helix' DNA-binding domain"/>
    <property type="match status" value="1"/>
</dbReference>
<reference evidence="5 6" key="1">
    <citation type="submission" date="2018-09" db="EMBL/GenBank/DDBJ databases">
        <title>Arachidicoccus sp. nov., a bacterium isolated from soil.</title>
        <authorList>
            <person name="Weon H.-Y."/>
            <person name="Kwon S.-W."/>
            <person name="Lee S.A."/>
        </authorList>
    </citation>
    <scope>NUCLEOTIDE SEQUENCE [LARGE SCALE GENOMIC DNA]</scope>
    <source>
        <strain evidence="5 6">KIS59-12</strain>
    </source>
</reference>
<dbReference type="SMART" id="SM00895">
    <property type="entry name" value="FCD"/>
    <property type="match status" value="1"/>
</dbReference>
<sequence length="224" mass="26034">MEQNFLVDRTEKSIVELLMSKQYKVGDVIPKELELVTMLGVSRTIVREAFTRLRIKGFIESRKKRGTIIKSPNIVSVLEQSMNPNFLGDATLKDIFEMRLALEVGISDLIFKRATNEDILELRKIVAKEPEEMELDIFEIEQEIAFHGKLYEITGNTTMKDFQKMLLPIFNYVHNSSSFLTPIPKVKRMVSHKDLVDIIEKGTPNKLRKAMRDHLNPHFVRLFR</sequence>
<dbReference type="InterPro" id="IPR000524">
    <property type="entry name" value="Tscrpt_reg_HTH_GntR"/>
</dbReference>
<dbReference type="Gene3D" id="1.10.10.10">
    <property type="entry name" value="Winged helix-like DNA-binding domain superfamily/Winged helix DNA-binding domain"/>
    <property type="match status" value="1"/>
</dbReference>
<keyword evidence="1" id="KW-0805">Transcription regulation</keyword>
<name>A0A386HS91_9BACT</name>
<keyword evidence="2" id="KW-0238">DNA-binding</keyword>